<proteinExistence type="predicted"/>
<dbReference type="EMBL" id="LXHE01000007">
    <property type="protein sequence ID" value="OAV01167.1"/>
    <property type="molecule type" value="Genomic_DNA"/>
</dbReference>
<dbReference type="AlphaFoldDB" id="A0A7Z0UZ40"/>
<organism evidence="1 2">
    <name type="scientific">Moraxella catarrhalis</name>
    <name type="common">Branhamella catarrhalis</name>
    <dbReference type="NCBI Taxonomy" id="480"/>
    <lineage>
        <taxon>Bacteria</taxon>
        <taxon>Pseudomonadati</taxon>
        <taxon>Pseudomonadota</taxon>
        <taxon>Gammaproteobacteria</taxon>
        <taxon>Moraxellales</taxon>
        <taxon>Moraxellaceae</taxon>
        <taxon>Moraxella</taxon>
    </lineage>
</organism>
<evidence type="ECO:0000313" key="1">
    <source>
        <dbReference type="EMBL" id="OAV01167.1"/>
    </source>
</evidence>
<comment type="caution">
    <text evidence="1">The sequence shown here is derived from an EMBL/GenBank/DDBJ whole genome shotgun (WGS) entry which is preliminary data.</text>
</comment>
<reference evidence="1 2" key="1">
    <citation type="journal article" date="2016" name="Genome Biol. Evol.">
        <title>Comparative Genomic Analyses of the Moraxella catarrhalis Serosensitive and Seroresistant Lineages Demonstrate Their Independent Evolution.</title>
        <authorList>
            <person name="Earl J.P."/>
            <person name="de Vries S.P."/>
            <person name="Ahmed A."/>
            <person name="Powell E."/>
            <person name="Schultz M.P."/>
            <person name="Hermans P.W."/>
            <person name="Hill D.J."/>
            <person name="Zhou Z."/>
            <person name="Constantinidou C.I."/>
            <person name="Hu F.Z."/>
            <person name="Bootsma H.J."/>
            <person name="Ehrlich G.D."/>
        </authorList>
    </citation>
    <scope>NUCLEOTIDE SEQUENCE [LARGE SCALE GENOMIC DNA]</scope>
    <source>
        <strain evidence="1 2">Z7574</strain>
    </source>
</reference>
<protein>
    <submittedName>
        <fullName evidence="1">Uncharacterized protein</fullName>
    </submittedName>
</protein>
<name>A0A7Z0UZ40_MORCA</name>
<gene>
    <name evidence="1" type="ORF">AO382_0924</name>
</gene>
<evidence type="ECO:0000313" key="2">
    <source>
        <dbReference type="Proteomes" id="UP000078446"/>
    </source>
</evidence>
<accession>A0A7Z0UZ40</accession>
<dbReference type="Proteomes" id="UP000078446">
    <property type="component" value="Unassembled WGS sequence"/>
</dbReference>
<sequence length="38" mass="4117">MVLVDCGIHPNQPMNKAPIYHEGFILSSLSDALSGHHS</sequence>